<name>A0AAP0RTB8_LIQFO</name>
<keyword evidence="12" id="KW-1185">Reference proteome</keyword>
<dbReference type="Pfam" id="PF23247">
    <property type="entry name" value="LRR_RPS2"/>
    <property type="match status" value="1"/>
</dbReference>
<dbReference type="InterPro" id="IPR057135">
    <property type="entry name" value="At4g27190-like_LRR"/>
</dbReference>
<evidence type="ECO:0000256" key="1">
    <source>
        <dbReference type="ARBA" id="ARBA00008894"/>
    </source>
</evidence>
<dbReference type="PRINTS" id="PR00364">
    <property type="entry name" value="DISEASERSIST"/>
</dbReference>
<dbReference type="SUPFAM" id="SSF52540">
    <property type="entry name" value="P-loop containing nucleoside triphosphate hydrolases"/>
    <property type="match status" value="1"/>
</dbReference>
<dbReference type="Gene3D" id="3.80.10.10">
    <property type="entry name" value="Ribonuclease Inhibitor"/>
    <property type="match status" value="2"/>
</dbReference>
<comment type="similarity">
    <text evidence="1">Belongs to the disease resistance NB-LRR family.</text>
</comment>
<keyword evidence="4" id="KW-0611">Plant defense</keyword>
<feature type="domain" description="Disease resistance protein winged helix" evidence="9">
    <location>
        <begin position="414"/>
        <end position="480"/>
    </location>
</feature>
<keyword evidence="5" id="KW-0547">Nucleotide-binding</keyword>
<evidence type="ECO:0000256" key="6">
    <source>
        <dbReference type="SAM" id="Coils"/>
    </source>
</evidence>
<dbReference type="SUPFAM" id="SSF52058">
    <property type="entry name" value="L domain-like"/>
    <property type="match status" value="1"/>
</dbReference>
<dbReference type="InterPro" id="IPR003591">
    <property type="entry name" value="Leu-rich_rpt_typical-subtyp"/>
</dbReference>
<dbReference type="InterPro" id="IPR002182">
    <property type="entry name" value="NB-ARC"/>
</dbReference>
<accession>A0AAP0RTB8</accession>
<dbReference type="InterPro" id="IPR042197">
    <property type="entry name" value="Apaf_helical"/>
</dbReference>
<keyword evidence="3" id="KW-0677">Repeat</keyword>
<dbReference type="Pfam" id="PF23559">
    <property type="entry name" value="WHD_DRP"/>
    <property type="match status" value="1"/>
</dbReference>
<dbReference type="GO" id="GO:0043531">
    <property type="term" value="F:ADP binding"/>
    <property type="evidence" value="ECO:0007669"/>
    <property type="project" value="InterPro"/>
</dbReference>
<dbReference type="InterPro" id="IPR036388">
    <property type="entry name" value="WH-like_DNA-bd_sf"/>
</dbReference>
<dbReference type="Gene3D" id="1.10.10.10">
    <property type="entry name" value="Winged helix-like DNA-binding domain superfamily/Winged helix DNA-binding domain"/>
    <property type="match status" value="1"/>
</dbReference>
<evidence type="ECO:0000259" key="8">
    <source>
        <dbReference type="Pfam" id="PF23247"/>
    </source>
</evidence>
<dbReference type="Proteomes" id="UP001415857">
    <property type="component" value="Unassembled WGS sequence"/>
</dbReference>
<keyword evidence="5" id="KW-0067">ATP-binding</keyword>
<organism evidence="11 12">
    <name type="scientific">Liquidambar formosana</name>
    <name type="common">Formosan gum</name>
    <dbReference type="NCBI Taxonomy" id="63359"/>
    <lineage>
        <taxon>Eukaryota</taxon>
        <taxon>Viridiplantae</taxon>
        <taxon>Streptophyta</taxon>
        <taxon>Embryophyta</taxon>
        <taxon>Tracheophyta</taxon>
        <taxon>Spermatophyta</taxon>
        <taxon>Magnoliopsida</taxon>
        <taxon>eudicotyledons</taxon>
        <taxon>Gunneridae</taxon>
        <taxon>Pentapetalae</taxon>
        <taxon>Saxifragales</taxon>
        <taxon>Altingiaceae</taxon>
        <taxon>Liquidambar</taxon>
    </lineage>
</organism>
<evidence type="ECO:0000313" key="12">
    <source>
        <dbReference type="Proteomes" id="UP001415857"/>
    </source>
</evidence>
<dbReference type="Pfam" id="PF23598">
    <property type="entry name" value="LRR_14"/>
    <property type="match status" value="1"/>
</dbReference>
<evidence type="ECO:0000259" key="10">
    <source>
        <dbReference type="Pfam" id="PF23598"/>
    </source>
</evidence>
<feature type="domain" description="NB-ARC" evidence="7">
    <location>
        <begin position="159"/>
        <end position="327"/>
    </location>
</feature>
<dbReference type="InterPro" id="IPR027417">
    <property type="entry name" value="P-loop_NTPase"/>
</dbReference>
<evidence type="ECO:0000259" key="7">
    <source>
        <dbReference type="Pfam" id="PF00931"/>
    </source>
</evidence>
<evidence type="ECO:0000256" key="5">
    <source>
        <dbReference type="ARBA" id="ARBA00022840"/>
    </source>
</evidence>
<dbReference type="GO" id="GO:0005524">
    <property type="term" value="F:ATP binding"/>
    <property type="evidence" value="ECO:0007669"/>
    <property type="project" value="UniProtKB-KW"/>
</dbReference>
<dbReference type="Pfam" id="PF00931">
    <property type="entry name" value="NB-ARC"/>
    <property type="match status" value="1"/>
</dbReference>
<dbReference type="InterPro" id="IPR032675">
    <property type="entry name" value="LRR_dom_sf"/>
</dbReference>
<protein>
    <recommendedName>
        <fullName evidence="13">NB-ARC domain-containing protein</fullName>
    </recommendedName>
</protein>
<reference evidence="11 12" key="1">
    <citation type="journal article" date="2024" name="Plant J.">
        <title>Genome sequences and population genomics reveal climatic adaptation and genomic divergence between two closely related sweetgum species.</title>
        <authorList>
            <person name="Xu W.Q."/>
            <person name="Ren C.Q."/>
            <person name="Zhang X.Y."/>
            <person name="Comes H.P."/>
            <person name="Liu X.H."/>
            <person name="Li Y.G."/>
            <person name="Kettle C.J."/>
            <person name="Jalonen R."/>
            <person name="Gaisberger H."/>
            <person name="Ma Y.Z."/>
            <person name="Qiu Y.X."/>
        </authorList>
    </citation>
    <scope>NUCLEOTIDE SEQUENCE [LARGE SCALE GENOMIC DNA]</scope>
    <source>
        <strain evidence="11">Hangzhou</strain>
    </source>
</reference>
<evidence type="ECO:0000313" key="11">
    <source>
        <dbReference type="EMBL" id="KAK9281779.1"/>
    </source>
</evidence>
<dbReference type="InterPro" id="IPR058922">
    <property type="entry name" value="WHD_DRP"/>
</dbReference>
<keyword evidence="6" id="KW-0175">Coiled coil</keyword>
<evidence type="ECO:0000256" key="2">
    <source>
        <dbReference type="ARBA" id="ARBA00022614"/>
    </source>
</evidence>
<evidence type="ECO:0000259" key="9">
    <source>
        <dbReference type="Pfam" id="PF23559"/>
    </source>
</evidence>
<sequence>MGNLFSVSISADSVVTGCLDCTRPAKYLCELEKNLEALTIASQELKQLRDDVKGKVDIAEAGQMQRLKQVDGWLSRVESLETEVDKLNGDCSQEIQKKCVGGCCPRNCITSYTLGKKFAKKLEEVENLKGKGHFDSVATKPISAPIEERPSQPNVGLQSTFNEVWSYIQDEGVGIIGLYGMGGVGKTTLLTQINSELCNHTPRFDAVIWTVVSKSPNLTKFQDDIGKKIGIHDTTWDQKGQEEKTDSIFRVLKQRKFVLLVDDLWERLDLSTLGIPLPNRQNKCKVVFTTRSEDVCGCMEADKKIKVKILEPKTAWDLFRGKVGEDTLNFHPKISKLAETVAEECKGLPLVLITIGRAMACKKTPQEWEYAKQVLQKSAVEFSGMETNVFALLKFSYDSLENDTIRSCFLYCSLFPEDYSIAKERLIEYWTCEAFLDEFDELNEAENQGHHIMGTLIRACLLEENSRDEVKMHDVIRDMALWIACECRMVKDKVLVQAGDGLEKAPDVGKWKGVERISLMDNDIEKLTETPSCPNLLTLFLNDNNLKMITPGFFSFMPNLRVLDLSRNRYLGWLPVEICALVSLRYLNLSDTEISDLPFDFRNLVELKYLGLDNIRIDKIPEGLLSSFKKLQVLKIDGISGLSETIVEEVECLKDLNRLCIAIDTVSVLSRFLSSPKLPSYTTILSLWSMKGSKYLNLSFLESMCRLSELTIDGWYDLEAMRVERAGEGMANSEIIGHPIFHNLRSIGIVDSHKLKELTWLIFAPNLEVLHIISCGGMEEVISCGKWGGAAEEGGNLNPFAKLTTLKLFDLSNLKSICPNALPFPCLKSIEVFGCRNLKKLPLNSDSAKGCGAVIYGDENWWNGLEWENEATRNAFLQLARLFN</sequence>
<gene>
    <name evidence="11" type="ORF">L1049_004685</name>
</gene>
<dbReference type="GO" id="GO:0006952">
    <property type="term" value="P:defense response"/>
    <property type="evidence" value="ECO:0007669"/>
    <property type="project" value="UniProtKB-KW"/>
</dbReference>
<dbReference type="InterPro" id="IPR050905">
    <property type="entry name" value="Plant_NBS-LRR"/>
</dbReference>
<comment type="caution">
    <text evidence="11">The sequence shown here is derived from an EMBL/GenBank/DDBJ whole genome shotgun (WGS) entry which is preliminary data.</text>
</comment>
<dbReference type="Gene3D" id="1.10.8.430">
    <property type="entry name" value="Helical domain of apoptotic protease-activating factors"/>
    <property type="match status" value="1"/>
</dbReference>
<proteinExistence type="inferred from homology"/>
<dbReference type="AlphaFoldDB" id="A0AAP0RTB8"/>
<feature type="domain" description="Disease resistance R13L4/SHOC-2-like LRR" evidence="10">
    <location>
        <begin position="524"/>
        <end position="716"/>
    </location>
</feature>
<dbReference type="FunFam" id="1.10.8.430:FF:000003">
    <property type="entry name" value="Probable disease resistance protein At5g66910"/>
    <property type="match status" value="1"/>
</dbReference>
<evidence type="ECO:0008006" key="13">
    <source>
        <dbReference type="Google" id="ProtNLM"/>
    </source>
</evidence>
<dbReference type="PANTHER" id="PTHR33463:SF220">
    <property type="entry name" value="NB-ARC DOMAIN-CONTAINING PROTEIN"/>
    <property type="match status" value="1"/>
</dbReference>
<dbReference type="InterPro" id="IPR055414">
    <property type="entry name" value="LRR_R13L4/SHOC2-like"/>
</dbReference>
<feature type="coiled-coil region" evidence="6">
    <location>
        <begin position="31"/>
        <end position="97"/>
    </location>
</feature>
<feature type="domain" description="Disease resistance protein At4g27190-like leucine-rich repeats" evidence="8">
    <location>
        <begin position="738"/>
        <end position="841"/>
    </location>
</feature>
<dbReference type="FunFam" id="1.10.10.10:FF:000322">
    <property type="entry name" value="Probable disease resistance protein At1g63360"/>
    <property type="match status" value="1"/>
</dbReference>
<dbReference type="Gene3D" id="3.40.50.300">
    <property type="entry name" value="P-loop containing nucleotide triphosphate hydrolases"/>
    <property type="match status" value="1"/>
</dbReference>
<dbReference type="FunFam" id="3.40.50.300:FF:001091">
    <property type="entry name" value="Probable disease resistance protein At1g61300"/>
    <property type="match status" value="1"/>
</dbReference>
<evidence type="ECO:0000256" key="3">
    <source>
        <dbReference type="ARBA" id="ARBA00022737"/>
    </source>
</evidence>
<evidence type="ECO:0000256" key="4">
    <source>
        <dbReference type="ARBA" id="ARBA00022821"/>
    </source>
</evidence>
<dbReference type="SMART" id="SM00369">
    <property type="entry name" value="LRR_TYP"/>
    <property type="match status" value="4"/>
</dbReference>
<dbReference type="EMBL" id="JBBPBK010000007">
    <property type="protein sequence ID" value="KAK9281779.1"/>
    <property type="molecule type" value="Genomic_DNA"/>
</dbReference>
<keyword evidence="2" id="KW-0433">Leucine-rich repeat</keyword>
<dbReference type="PANTHER" id="PTHR33463">
    <property type="entry name" value="NB-ARC DOMAIN-CONTAINING PROTEIN-RELATED"/>
    <property type="match status" value="1"/>
</dbReference>